<organism evidence="2 3">
    <name type="scientific">Flavobacterium lacus</name>
    <dbReference type="NCBI Taxonomy" id="1353778"/>
    <lineage>
        <taxon>Bacteria</taxon>
        <taxon>Pseudomonadati</taxon>
        <taxon>Bacteroidota</taxon>
        <taxon>Flavobacteriia</taxon>
        <taxon>Flavobacteriales</taxon>
        <taxon>Flavobacteriaceae</taxon>
        <taxon>Flavobacterium</taxon>
    </lineage>
</organism>
<feature type="transmembrane region" description="Helical" evidence="1">
    <location>
        <begin position="160"/>
        <end position="178"/>
    </location>
</feature>
<dbReference type="Proteomes" id="UP000249518">
    <property type="component" value="Unassembled WGS sequence"/>
</dbReference>
<evidence type="ECO:0000256" key="1">
    <source>
        <dbReference type="SAM" id="Phobius"/>
    </source>
</evidence>
<feature type="transmembrane region" description="Helical" evidence="1">
    <location>
        <begin position="135"/>
        <end position="153"/>
    </location>
</feature>
<keyword evidence="1" id="KW-0812">Transmembrane</keyword>
<dbReference type="RefSeq" id="WP_112085361.1">
    <property type="nucleotide sequence ID" value="NZ_QLSV01000004.1"/>
</dbReference>
<feature type="transmembrane region" description="Helical" evidence="1">
    <location>
        <begin position="184"/>
        <end position="202"/>
    </location>
</feature>
<gene>
    <name evidence="2" type="ORF">B0I10_10431</name>
</gene>
<name>A0A328WUC9_9FLAO</name>
<protein>
    <submittedName>
        <fullName evidence="2">Uncharacterized protein</fullName>
    </submittedName>
</protein>
<feature type="transmembrane region" description="Helical" evidence="1">
    <location>
        <begin position="110"/>
        <end position="129"/>
    </location>
</feature>
<dbReference type="OrthoDB" id="1120881at2"/>
<proteinExistence type="predicted"/>
<accession>A0A328WUC9</accession>
<reference evidence="2 3" key="1">
    <citation type="submission" date="2018-06" db="EMBL/GenBank/DDBJ databases">
        <title>Genomic Encyclopedia of Type Strains, Phase III (KMG-III): the genomes of soil and plant-associated and newly described type strains.</title>
        <authorList>
            <person name="Whitman W."/>
        </authorList>
    </citation>
    <scope>NUCLEOTIDE SEQUENCE [LARGE SCALE GENOMIC DNA]</scope>
    <source>
        <strain evidence="2 3">CGMCC 1.12504</strain>
    </source>
</reference>
<sequence length="207" mass="23027">MENEKYLNDLSEIKNLMNRSSRFLSLSGLSGILAGTYALIGAWLAYKTIYFDTSTMGAYKNLVISEEAVIRLLVIAASVAIISLLTGILLSVQKAKKNNETIWNSTARRLVINFLIPLVTGGFFILFLIEKEMLGLIAPLTLIFYGLACVNASKYTIGGVRYLGLTFIVLGLVSTWFLGYGLLFWALGFGVCHILYGSIMYFKYERN</sequence>
<comment type="caution">
    <text evidence="2">The sequence shown here is derived from an EMBL/GenBank/DDBJ whole genome shotgun (WGS) entry which is preliminary data.</text>
</comment>
<keyword evidence="1" id="KW-0472">Membrane</keyword>
<evidence type="ECO:0000313" key="2">
    <source>
        <dbReference type="EMBL" id="RAR48895.1"/>
    </source>
</evidence>
<dbReference type="AlphaFoldDB" id="A0A328WUC9"/>
<dbReference type="EMBL" id="QLSV01000004">
    <property type="protein sequence ID" value="RAR48895.1"/>
    <property type="molecule type" value="Genomic_DNA"/>
</dbReference>
<evidence type="ECO:0000313" key="3">
    <source>
        <dbReference type="Proteomes" id="UP000249518"/>
    </source>
</evidence>
<keyword evidence="1" id="KW-1133">Transmembrane helix</keyword>
<feature type="transmembrane region" description="Helical" evidence="1">
    <location>
        <begin position="68"/>
        <end position="90"/>
    </location>
</feature>
<keyword evidence="3" id="KW-1185">Reference proteome</keyword>
<feature type="transmembrane region" description="Helical" evidence="1">
    <location>
        <begin position="23"/>
        <end position="46"/>
    </location>
</feature>